<keyword evidence="3" id="KW-0964">Secreted</keyword>
<feature type="domain" description="Gp5/Type VI secretion system Vgr C-terminal trimerisation" evidence="5">
    <location>
        <begin position="452"/>
        <end position="563"/>
    </location>
</feature>
<dbReference type="EMBL" id="JBHUIY010000006">
    <property type="protein sequence ID" value="MFD2233143.1"/>
    <property type="molecule type" value="Genomic_DNA"/>
</dbReference>
<evidence type="ECO:0000313" key="7">
    <source>
        <dbReference type="Proteomes" id="UP001597296"/>
    </source>
</evidence>
<dbReference type="Gene3D" id="2.40.50.230">
    <property type="entry name" value="Gp5 N-terminal domain"/>
    <property type="match status" value="1"/>
</dbReference>
<dbReference type="Proteomes" id="UP001597296">
    <property type="component" value="Unassembled WGS sequence"/>
</dbReference>
<accession>A0ABW5CAV7</accession>
<comment type="subcellular location">
    <subcellularLocation>
        <location evidence="1">Secreted</location>
    </subcellularLocation>
</comment>
<dbReference type="NCBIfam" id="TIGR01646">
    <property type="entry name" value="vgr_GE"/>
    <property type="match status" value="1"/>
</dbReference>
<evidence type="ECO:0000256" key="3">
    <source>
        <dbReference type="ARBA" id="ARBA00022525"/>
    </source>
</evidence>
<sequence>MPTVNTPLSLQLTTPLGPDKLVATGLSGSEGISELFLFTVTASATADGLDAGAVTGKAVTLTLVDGAGLTRSINGIATRVAVCGKSWSIDLRPWTWLLGLASDNRIFQQKSAPDIVKAVFADAGFTDFQDKLTGSYAARDYCVQYQETNLAFVLRLFEDEGIWFSFSHEDGKHTLVMGDDCSAHAACANVSAVKFLELTSSRNWLENNRVEALSLEHNVVTGKYQSEDFNFETPTAELKANAAGSGPAYQIYDYPGWYQTKDAGDARAGKRLQIFEAMTKILSGRADVRHFTAGGKITISGHPDSALNGDWVLAEVRHDAAPGAYANSFTAFPADVVFRPARRTRKPRIAGSHTAIVTGKAGEEIWTDSYGRIKVQFPWDQLGKHDENTTCWIRVAQSWAGKSWGAWVLPRIGQEVVVTFLDGDPDRPLVTGCVYNGDNSLPYPLPDNQTRSTLKSNSSKGGAGYNEIRFEDKADAEEIFVHARKDLNIEVEKGNRTVTVMEGNDSLTISKGNRTTTITEGNETHEVQKGTRAITVKDAETHTNQADFTHEVKGNYTLKVSGDFLLQVSGKITVKSDGDALVQSGAAGTVKTGTSLTLQSGTDLTAKAGTGATLQGGTTVEVKGSASGTVDGGGMLTVKGGMVKIN</sequence>
<dbReference type="SUPFAM" id="SSF69255">
    <property type="entry name" value="gp5 N-terminal domain-like"/>
    <property type="match status" value="1"/>
</dbReference>
<dbReference type="PANTHER" id="PTHR32305:SF15">
    <property type="entry name" value="PROTEIN RHSA-RELATED"/>
    <property type="match status" value="1"/>
</dbReference>
<evidence type="ECO:0000256" key="2">
    <source>
        <dbReference type="ARBA" id="ARBA00005558"/>
    </source>
</evidence>
<dbReference type="InterPro" id="IPR037026">
    <property type="entry name" value="Vgr_OB-fold_dom_sf"/>
</dbReference>
<dbReference type="InterPro" id="IPR017847">
    <property type="entry name" value="T6SS_RhsGE_Vgr_subset"/>
</dbReference>
<name>A0ABW5CAV7_9PROT</name>
<gene>
    <name evidence="6" type="ORF">ACFSNB_04935</name>
</gene>
<reference evidence="7" key="1">
    <citation type="journal article" date="2019" name="Int. J. Syst. Evol. Microbiol.">
        <title>The Global Catalogue of Microorganisms (GCM) 10K type strain sequencing project: providing services to taxonomists for standard genome sequencing and annotation.</title>
        <authorList>
            <consortium name="The Broad Institute Genomics Platform"/>
            <consortium name="The Broad Institute Genome Sequencing Center for Infectious Disease"/>
            <person name="Wu L."/>
            <person name="Ma J."/>
        </authorList>
    </citation>
    <scope>NUCLEOTIDE SEQUENCE [LARGE SCALE GENOMIC DNA]</scope>
    <source>
        <strain evidence="7">KCTC 15012</strain>
    </source>
</reference>
<dbReference type="Gene3D" id="2.30.110.50">
    <property type="match status" value="1"/>
</dbReference>
<feature type="domain" description="Gp5/Type VI secretion system Vgr protein OB-fold" evidence="4">
    <location>
        <begin position="368"/>
        <end position="435"/>
    </location>
</feature>
<dbReference type="PANTHER" id="PTHR32305">
    <property type="match status" value="1"/>
</dbReference>
<dbReference type="InterPro" id="IPR054030">
    <property type="entry name" value="Gp5_Vgr_C"/>
</dbReference>
<organism evidence="6 7">
    <name type="scientific">Phaeospirillum tilakii</name>
    <dbReference type="NCBI Taxonomy" id="741673"/>
    <lineage>
        <taxon>Bacteria</taxon>
        <taxon>Pseudomonadati</taxon>
        <taxon>Pseudomonadota</taxon>
        <taxon>Alphaproteobacteria</taxon>
        <taxon>Rhodospirillales</taxon>
        <taxon>Rhodospirillaceae</taxon>
        <taxon>Phaeospirillum</taxon>
    </lineage>
</organism>
<evidence type="ECO:0000313" key="6">
    <source>
        <dbReference type="EMBL" id="MFD2233143.1"/>
    </source>
</evidence>
<dbReference type="NCBIfam" id="TIGR03361">
    <property type="entry name" value="VI_Rhs_Vgr"/>
    <property type="match status" value="1"/>
</dbReference>
<dbReference type="RefSeq" id="WP_377314924.1">
    <property type="nucleotide sequence ID" value="NZ_JBHUIY010000006.1"/>
</dbReference>
<comment type="caution">
    <text evidence="6">The sequence shown here is derived from an EMBL/GenBank/DDBJ whole genome shotgun (WGS) entry which is preliminary data.</text>
</comment>
<dbReference type="Gene3D" id="3.55.50.10">
    <property type="entry name" value="Baseplate protein-like domains"/>
    <property type="match status" value="1"/>
</dbReference>
<dbReference type="InterPro" id="IPR050708">
    <property type="entry name" value="T6SS_VgrG/RHS"/>
</dbReference>
<keyword evidence="7" id="KW-1185">Reference proteome</keyword>
<protein>
    <submittedName>
        <fullName evidence="6">Type VI secretion system Vgr family protein</fullName>
    </submittedName>
</protein>
<dbReference type="Pfam" id="PF04717">
    <property type="entry name" value="Phage_base_V"/>
    <property type="match status" value="1"/>
</dbReference>
<comment type="similarity">
    <text evidence="2">Belongs to the VgrG protein family.</text>
</comment>
<dbReference type="Pfam" id="PF22178">
    <property type="entry name" value="Gp5_trimer_C"/>
    <property type="match status" value="1"/>
</dbReference>
<dbReference type="InterPro" id="IPR006531">
    <property type="entry name" value="Gp5/Vgr_OB"/>
</dbReference>
<dbReference type="Pfam" id="PF05954">
    <property type="entry name" value="Phage_GPD"/>
    <property type="match status" value="1"/>
</dbReference>
<dbReference type="SUPFAM" id="SSF69279">
    <property type="entry name" value="Phage tail proteins"/>
    <property type="match status" value="2"/>
</dbReference>
<evidence type="ECO:0000256" key="1">
    <source>
        <dbReference type="ARBA" id="ARBA00004613"/>
    </source>
</evidence>
<evidence type="ECO:0000259" key="4">
    <source>
        <dbReference type="Pfam" id="PF04717"/>
    </source>
</evidence>
<proteinExistence type="inferred from homology"/>
<evidence type="ECO:0000259" key="5">
    <source>
        <dbReference type="Pfam" id="PF22178"/>
    </source>
</evidence>
<dbReference type="Gene3D" id="4.10.220.110">
    <property type="match status" value="1"/>
</dbReference>
<dbReference type="SUPFAM" id="SSF69349">
    <property type="entry name" value="Phage fibre proteins"/>
    <property type="match status" value="1"/>
</dbReference>
<dbReference type="InterPro" id="IPR006533">
    <property type="entry name" value="T6SS_Vgr_RhsGE"/>
</dbReference>